<accession>A0A6T8KKB1</accession>
<dbReference type="InterPro" id="IPR011051">
    <property type="entry name" value="RmlC_Cupin_sf"/>
</dbReference>
<dbReference type="PANTHER" id="PTHR40943">
    <property type="entry name" value="CYTOPLASMIC PROTEIN-RELATED"/>
    <property type="match status" value="1"/>
</dbReference>
<feature type="chain" id="PRO_5030159803" description="(S)-ureidoglycine aminohydrolase cupin domain-containing protein" evidence="1">
    <location>
        <begin position="20"/>
        <end position="335"/>
    </location>
</feature>
<sequence>MRIILPVALFLSAIVSSDAFQSPIVPMANRRAVRVATGPCSLRASATATDYLSSLSNVQWQPPTVVPPTPPPTSNAMSGVQPMNGVQQAEGGSVDTFSHAPIENFAIAKLTPKGPRAGADIGQPHDAAKPLPTTVESIKAGSWWCAAGGWPSPNQRPTTEVFYVFKGAGALTDVDGTRHEFGPGDTVILPKGWSGRWDVLQDIHKVWITHDHPNVEVATPIRAVIVPNNALDQQYMSPQGFRTDATHGSPITASRSMFSAGPTAAGSWSCTPGSFPVNNRGTTEFFHVLEGVFFLTNSDGSARRCGPGDTVVLPKGWSGHWDVIETVRKLWVVVD</sequence>
<dbReference type="Gene3D" id="2.60.120.10">
    <property type="entry name" value="Jelly Rolls"/>
    <property type="match status" value="2"/>
</dbReference>
<dbReference type="EMBL" id="HBFX01042997">
    <property type="protein sequence ID" value="CAD8974857.1"/>
    <property type="molecule type" value="Transcribed_RNA"/>
</dbReference>
<proteinExistence type="predicted"/>
<dbReference type="AlphaFoldDB" id="A0A6T8KKB1"/>
<evidence type="ECO:0000256" key="1">
    <source>
        <dbReference type="SAM" id="SignalP"/>
    </source>
</evidence>
<dbReference type="SUPFAM" id="SSF51182">
    <property type="entry name" value="RmlC-like cupins"/>
    <property type="match status" value="1"/>
</dbReference>
<dbReference type="InterPro" id="IPR008579">
    <property type="entry name" value="UGlyAH_Cupin_dom"/>
</dbReference>
<dbReference type="PANTHER" id="PTHR40943:SF1">
    <property type="entry name" value="CYTOPLASMIC PROTEIN"/>
    <property type="match status" value="1"/>
</dbReference>
<name>A0A6T8KKB1_HEMAN</name>
<keyword evidence="1" id="KW-0732">Signal</keyword>
<evidence type="ECO:0000313" key="3">
    <source>
        <dbReference type="EMBL" id="CAD8974857.1"/>
    </source>
</evidence>
<gene>
    <name evidence="3" type="ORF">HAND00432_LOCUS25859</name>
</gene>
<feature type="signal peptide" evidence="1">
    <location>
        <begin position="1"/>
        <end position="19"/>
    </location>
</feature>
<dbReference type="Pfam" id="PF05899">
    <property type="entry name" value="Cupin_3"/>
    <property type="match status" value="2"/>
</dbReference>
<feature type="domain" description="(S)-ureidoglycine aminohydrolase cupin" evidence="2">
    <location>
        <begin position="138"/>
        <end position="206"/>
    </location>
</feature>
<dbReference type="InterPro" id="IPR014710">
    <property type="entry name" value="RmlC-like_jellyroll"/>
</dbReference>
<protein>
    <recommendedName>
        <fullName evidence="2">(S)-ureidoglycine aminohydrolase cupin domain-containing protein</fullName>
    </recommendedName>
</protein>
<dbReference type="CDD" id="cd02227">
    <property type="entry name" value="cupin_TM1112-like"/>
    <property type="match status" value="1"/>
</dbReference>
<organism evidence="3">
    <name type="scientific">Hemiselmis andersenii</name>
    <name type="common">Cryptophyte alga</name>
    <dbReference type="NCBI Taxonomy" id="464988"/>
    <lineage>
        <taxon>Eukaryota</taxon>
        <taxon>Cryptophyceae</taxon>
        <taxon>Cryptomonadales</taxon>
        <taxon>Hemiselmidaceae</taxon>
        <taxon>Hemiselmis</taxon>
    </lineage>
</organism>
<reference evidence="3" key="1">
    <citation type="submission" date="2021-01" db="EMBL/GenBank/DDBJ databases">
        <authorList>
            <person name="Corre E."/>
            <person name="Pelletier E."/>
            <person name="Niang G."/>
            <person name="Scheremetjew M."/>
            <person name="Finn R."/>
            <person name="Kale V."/>
            <person name="Holt S."/>
            <person name="Cochrane G."/>
            <person name="Meng A."/>
            <person name="Brown T."/>
            <person name="Cohen L."/>
        </authorList>
    </citation>
    <scope>NUCLEOTIDE SEQUENCE</scope>
    <source>
        <strain evidence="3">CCMP644</strain>
    </source>
</reference>
<feature type="domain" description="(S)-ureidoglycine aminohydrolase cupin" evidence="2">
    <location>
        <begin position="262"/>
        <end position="329"/>
    </location>
</feature>
<evidence type="ECO:0000259" key="2">
    <source>
        <dbReference type="Pfam" id="PF05899"/>
    </source>
</evidence>